<evidence type="ECO:0008006" key="3">
    <source>
        <dbReference type="Google" id="ProtNLM"/>
    </source>
</evidence>
<accession>A0AAN6S3V3</accession>
<comment type="caution">
    <text evidence="1">The sequence shown here is derived from an EMBL/GenBank/DDBJ whole genome shotgun (WGS) entry which is preliminary data.</text>
</comment>
<dbReference type="EMBL" id="MU853811">
    <property type="protein sequence ID" value="KAK3939470.1"/>
    <property type="molecule type" value="Genomic_DNA"/>
</dbReference>
<protein>
    <recommendedName>
        <fullName evidence="3">Peptidase A2 domain-containing protein</fullName>
    </recommendedName>
</protein>
<gene>
    <name evidence="1" type="ORF">QBC46DRAFT_315924</name>
</gene>
<dbReference type="InterPro" id="IPR021109">
    <property type="entry name" value="Peptidase_aspartic_dom_sf"/>
</dbReference>
<dbReference type="Proteomes" id="UP001303473">
    <property type="component" value="Unassembled WGS sequence"/>
</dbReference>
<dbReference type="Gene3D" id="2.40.70.10">
    <property type="entry name" value="Acid Proteases"/>
    <property type="match status" value="2"/>
</dbReference>
<organism evidence="1 2">
    <name type="scientific">Diplogelasinospora grovesii</name>
    <dbReference type="NCBI Taxonomy" id="303347"/>
    <lineage>
        <taxon>Eukaryota</taxon>
        <taxon>Fungi</taxon>
        <taxon>Dikarya</taxon>
        <taxon>Ascomycota</taxon>
        <taxon>Pezizomycotina</taxon>
        <taxon>Sordariomycetes</taxon>
        <taxon>Sordariomycetidae</taxon>
        <taxon>Sordariales</taxon>
        <taxon>Diplogelasinosporaceae</taxon>
        <taxon>Diplogelasinospora</taxon>
    </lineage>
</organism>
<name>A0AAN6S3V3_9PEZI</name>
<dbReference type="SUPFAM" id="SSF50630">
    <property type="entry name" value="Acid proteases"/>
    <property type="match status" value="1"/>
</dbReference>
<dbReference type="CDD" id="cd00303">
    <property type="entry name" value="retropepsin_like"/>
    <property type="match status" value="2"/>
</dbReference>
<dbReference type="Pfam" id="PF13650">
    <property type="entry name" value="Asp_protease_2"/>
    <property type="match status" value="1"/>
</dbReference>
<dbReference type="AlphaFoldDB" id="A0AAN6S3V3"/>
<evidence type="ECO:0000313" key="1">
    <source>
        <dbReference type="EMBL" id="KAK3939470.1"/>
    </source>
</evidence>
<reference evidence="2" key="1">
    <citation type="journal article" date="2023" name="Mol. Phylogenet. Evol.">
        <title>Genome-scale phylogeny and comparative genomics of the fungal order Sordariales.</title>
        <authorList>
            <person name="Hensen N."/>
            <person name="Bonometti L."/>
            <person name="Westerberg I."/>
            <person name="Brannstrom I.O."/>
            <person name="Guillou S."/>
            <person name="Cros-Aarteil S."/>
            <person name="Calhoun S."/>
            <person name="Haridas S."/>
            <person name="Kuo A."/>
            <person name="Mondo S."/>
            <person name="Pangilinan J."/>
            <person name="Riley R."/>
            <person name="LaButti K."/>
            <person name="Andreopoulos B."/>
            <person name="Lipzen A."/>
            <person name="Chen C."/>
            <person name="Yan M."/>
            <person name="Daum C."/>
            <person name="Ng V."/>
            <person name="Clum A."/>
            <person name="Steindorff A."/>
            <person name="Ohm R.A."/>
            <person name="Martin F."/>
            <person name="Silar P."/>
            <person name="Natvig D.O."/>
            <person name="Lalanne C."/>
            <person name="Gautier V."/>
            <person name="Ament-Velasquez S.L."/>
            <person name="Kruys A."/>
            <person name="Hutchinson M.I."/>
            <person name="Powell A.J."/>
            <person name="Barry K."/>
            <person name="Miller A.N."/>
            <person name="Grigoriev I.V."/>
            <person name="Debuchy R."/>
            <person name="Gladieux P."/>
            <person name="Hiltunen Thoren M."/>
            <person name="Johannesson H."/>
        </authorList>
    </citation>
    <scope>NUCLEOTIDE SEQUENCE [LARGE SCALE GENOMIC DNA]</scope>
    <source>
        <strain evidence="2">CBS 340.73</strain>
    </source>
</reference>
<proteinExistence type="predicted"/>
<keyword evidence="2" id="KW-1185">Reference proteome</keyword>
<evidence type="ECO:0000313" key="2">
    <source>
        <dbReference type="Proteomes" id="UP001303473"/>
    </source>
</evidence>
<sequence>MTEIKCVNVDSLSRQTPAKDYSTGGKAYYIDGWVDGRSVRSKPDTGAADSFISPSLASRLKASPRPGTQQQVVIGSGKTVESPGAVQVNWRFAGESKHYAVDCTIVPGLVHDLILGRPFLELTKTLKEFSHRIKRVASTVLRTATRKKLSLNLLGTQGQRLWGYLDGELTGAVPDSGSDVVLMSRKYARKRGFEIQREGVDQLELEFADGSTGLTQGVVKNATWTFDDDGRSVETNFYILDGHPVDVILSNDFLFDFNVYSQYEHRIVDADPSVAAELFGIRLLGKYSPRLKRLEAQYQLDYIDKVQLVLSPNPFSSSMAQAELLRRDEVRDAIRDGGFCQLVLRLFQIPLESQLLVLFLL</sequence>